<dbReference type="PANTHER" id="PTHR10742:SF410">
    <property type="entry name" value="LYSINE-SPECIFIC HISTONE DEMETHYLASE 2"/>
    <property type="match status" value="1"/>
</dbReference>
<comment type="caution">
    <text evidence="3">The sequence shown here is derived from an EMBL/GenBank/DDBJ whole genome shotgun (WGS) entry which is preliminary data.</text>
</comment>
<feature type="domain" description="Amine oxidase" evidence="2">
    <location>
        <begin position="104"/>
        <end position="165"/>
    </location>
</feature>
<dbReference type="Proteomes" id="UP001634393">
    <property type="component" value="Unassembled WGS sequence"/>
</dbReference>
<reference evidence="3 4" key="1">
    <citation type="submission" date="2024-12" db="EMBL/GenBank/DDBJ databases">
        <title>The unique morphological basis and parallel evolutionary history of personate flowers in Penstemon.</title>
        <authorList>
            <person name="Depatie T.H."/>
            <person name="Wessinger C.A."/>
        </authorList>
    </citation>
    <scope>NUCLEOTIDE SEQUENCE [LARGE SCALE GENOMIC DNA]</scope>
    <source>
        <strain evidence="3">WTNN_2</strain>
        <tissue evidence="3">Leaf</tissue>
    </source>
</reference>
<sequence length="231" mass="25721">MVIGGYSVVVESLGEGICTHLDHIVKVSTSNGEVFSGDAVLVTVPLGLGFGAINKVVLEFPEVFWDETVDYFGATTEDTDQRGRCFMFWNVKKTVGAPVLIALVVVTDWGRDPNIYGAYSYVAVGSLGDDYDIWGRPVENCIFFVGEATCKEHPDIVGGAMMSGLPEQLPLLVIEKVSAHLTPGFWMKISFAPKYLLTYPVMEEKMEKREFYFYWFVFKVTIISGKELGKR</sequence>
<keyword evidence="4" id="KW-1185">Reference proteome</keyword>
<dbReference type="SUPFAM" id="SSF51905">
    <property type="entry name" value="FAD/NAD(P)-binding domain"/>
    <property type="match status" value="1"/>
</dbReference>
<evidence type="ECO:0000259" key="2">
    <source>
        <dbReference type="Pfam" id="PF01593"/>
    </source>
</evidence>
<protein>
    <recommendedName>
        <fullName evidence="2">Amine oxidase domain-containing protein</fullName>
    </recommendedName>
</protein>
<comment type="similarity">
    <text evidence="1">Belongs to the flavin monoamine oxidase family.</text>
</comment>
<dbReference type="AlphaFoldDB" id="A0ABD3U905"/>
<evidence type="ECO:0000313" key="3">
    <source>
        <dbReference type="EMBL" id="KAL3845296.1"/>
    </source>
</evidence>
<dbReference type="EMBL" id="JBJXBP010000002">
    <property type="protein sequence ID" value="KAL3845296.1"/>
    <property type="molecule type" value="Genomic_DNA"/>
</dbReference>
<dbReference type="Gene3D" id="3.90.660.10">
    <property type="match status" value="2"/>
</dbReference>
<name>A0ABD3U905_9LAMI</name>
<dbReference type="Gene3D" id="3.50.50.60">
    <property type="entry name" value="FAD/NAD(P)-binding domain"/>
    <property type="match status" value="1"/>
</dbReference>
<dbReference type="InterPro" id="IPR050281">
    <property type="entry name" value="Flavin_monoamine_oxidase"/>
</dbReference>
<proteinExistence type="inferred from homology"/>
<dbReference type="PANTHER" id="PTHR10742">
    <property type="entry name" value="FLAVIN MONOAMINE OXIDASE"/>
    <property type="match status" value="1"/>
</dbReference>
<evidence type="ECO:0000256" key="1">
    <source>
        <dbReference type="ARBA" id="ARBA00005995"/>
    </source>
</evidence>
<dbReference type="SUPFAM" id="SSF54373">
    <property type="entry name" value="FAD-linked reductases, C-terminal domain"/>
    <property type="match status" value="1"/>
</dbReference>
<accession>A0ABD3U905</accession>
<organism evidence="3 4">
    <name type="scientific">Penstemon smallii</name>
    <dbReference type="NCBI Taxonomy" id="265156"/>
    <lineage>
        <taxon>Eukaryota</taxon>
        <taxon>Viridiplantae</taxon>
        <taxon>Streptophyta</taxon>
        <taxon>Embryophyta</taxon>
        <taxon>Tracheophyta</taxon>
        <taxon>Spermatophyta</taxon>
        <taxon>Magnoliopsida</taxon>
        <taxon>eudicotyledons</taxon>
        <taxon>Gunneridae</taxon>
        <taxon>Pentapetalae</taxon>
        <taxon>asterids</taxon>
        <taxon>lamiids</taxon>
        <taxon>Lamiales</taxon>
        <taxon>Plantaginaceae</taxon>
        <taxon>Cheloneae</taxon>
        <taxon>Penstemon</taxon>
    </lineage>
</organism>
<evidence type="ECO:0000313" key="4">
    <source>
        <dbReference type="Proteomes" id="UP001634393"/>
    </source>
</evidence>
<gene>
    <name evidence="3" type="ORF">ACJIZ3_002699</name>
</gene>
<feature type="domain" description="Amine oxidase" evidence="2">
    <location>
        <begin position="48"/>
        <end position="103"/>
    </location>
</feature>
<dbReference type="Pfam" id="PF01593">
    <property type="entry name" value="Amino_oxidase"/>
    <property type="match status" value="2"/>
</dbReference>
<dbReference type="InterPro" id="IPR036188">
    <property type="entry name" value="FAD/NAD-bd_sf"/>
</dbReference>
<dbReference type="InterPro" id="IPR002937">
    <property type="entry name" value="Amino_oxidase"/>
</dbReference>